<dbReference type="HOGENOM" id="CLU_3051028_0_0_1"/>
<proteinExistence type="predicted"/>
<dbReference type="InParanoid" id="A0A0D0DJ70"/>
<dbReference type="AlphaFoldDB" id="A0A0D0DJ70"/>
<reference evidence="2" key="2">
    <citation type="submission" date="2015-01" db="EMBL/GenBank/DDBJ databases">
        <title>Evolutionary Origins and Diversification of the Mycorrhizal Mutualists.</title>
        <authorList>
            <consortium name="DOE Joint Genome Institute"/>
            <consortium name="Mycorrhizal Genomics Consortium"/>
            <person name="Kohler A."/>
            <person name="Kuo A."/>
            <person name="Nagy L.G."/>
            <person name="Floudas D."/>
            <person name="Copeland A."/>
            <person name="Barry K.W."/>
            <person name="Cichocki N."/>
            <person name="Veneault-Fourrey C."/>
            <person name="LaButti K."/>
            <person name="Lindquist E.A."/>
            <person name="Lipzen A."/>
            <person name="Lundell T."/>
            <person name="Morin E."/>
            <person name="Murat C."/>
            <person name="Riley R."/>
            <person name="Ohm R."/>
            <person name="Sun H."/>
            <person name="Tunlid A."/>
            <person name="Henrissat B."/>
            <person name="Grigoriev I.V."/>
            <person name="Hibbett D.S."/>
            <person name="Martin F."/>
        </authorList>
    </citation>
    <scope>NUCLEOTIDE SEQUENCE [LARGE SCALE GENOMIC DNA]</scope>
    <source>
        <strain evidence="2">Ve08.2h10</strain>
    </source>
</reference>
<reference evidence="1 2" key="1">
    <citation type="submission" date="2014-04" db="EMBL/GenBank/DDBJ databases">
        <authorList>
            <consortium name="DOE Joint Genome Institute"/>
            <person name="Kuo A."/>
            <person name="Kohler A."/>
            <person name="Jargeat P."/>
            <person name="Nagy L.G."/>
            <person name="Floudas D."/>
            <person name="Copeland A."/>
            <person name="Barry K.W."/>
            <person name="Cichocki N."/>
            <person name="Veneault-Fourrey C."/>
            <person name="LaButti K."/>
            <person name="Lindquist E.A."/>
            <person name="Lipzen A."/>
            <person name="Lundell T."/>
            <person name="Morin E."/>
            <person name="Murat C."/>
            <person name="Sun H."/>
            <person name="Tunlid A."/>
            <person name="Henrissat B."/>
            <person name="Grigoriev I.V."/>
            <person name="Hibbett D.S."/>
            <person name="Martin F."/>
            <person name="Nordberg H.P."/>
            <person name="Cantor M.N."/>
            <person name="Hua S.X."/>
        </authorList>
    </citation>
    <scope>NUCLEOTIDE SEQUENCE [LARGE SCALE GENOMIC DNA]</scope>
    <source>
        <strain evidence="1 2">Ve08.2h10</strain>
    </source>
</reference>
<organism evidence="1 2">
    <name type="scientific">Paxillus rubicundulus Ve08.2h10</name>
    <dbReference type="NCBI Taxonomy" id="930991"/>
    <lineage>
        <taxon>Eukaryota</taxon>
        <taxon>Fungi</taxon>
        <taxon>Dikarya</taxon>
        <taxon>Basidiomycota</taxon>
        <taxon>Agaricomycotina</taxon>
        <taxon>Agaricomycetes</taxon>
        <taxon>Agaricomycetidae</taxon>
        <taxon>Boletales</taxon>
        <taxon>Paxilineae</taxon>
        <taxon>Paxillaceae</taxon>
        <taxon>Paxillus</taxon>
    </lineage>
</organism>
<name>A0A0D0DJ70_9AGAM</name>
<protein>
    <submittedName>
        <fullName evidence="1">Uncharacterized protein</fullName>
    </submittedName>
</protein>
<evidence type="ECO:0000313" key="1">
    <source>
        <dbReference type="EMBL" id="KIK91118.1"/>
    </source>
</evidence>
<dbReference type="EMBL" id="KN825425">
    <property type="protein sequence ID" value="KIK91118.1"/>
    <property type="molecule type" value="Genomic_DNA"/>
</dbReference>
<keyword evidence="2" id="KW-1185">Reference proteome</keyword>
<evidence type="ECO:0000313" key="2">
    <source>
        <dbReference type="Proteomes" id="UP000054538"/>
    </source>
</evidence>
<dbReference type="Proteomes" id="UP000054538">
    <property type="component" value="Unassembled WGS sequence"/>
</dbReference>
<sequence>MLTGTQCCYQDSYLISLETLTEVGCGSAAAGRTATCLSIRLKEPLSNINSTQLH</sequence>
<accession>A0A0D0DJ70</accession>
<gene>
    <name evidence="1" type="ORF">PAXRUDRAFT_648061</name>
</gene>